<name>A0A645GWD7_9ZZZZ</name>
<gene>
    <name evidence="1" type="ORF">SDC9_178468</name>
</gene>
<protein>
    <submittedName>
        <fullName evidence="1">Uncharacterized protein</fullName>
    </submittedName>
</protein>
<reference evidence="1" key="1">
    <citation type="submission" date="2019-08" db="EMBL/GenBank/DDBJ databases">
        <authorList>
            <person name="Kucharzyk K."/>
            <person name="Murdoch R.W."/>
            <person name="Higgins S."/>
            <person name="Loffler F."/>
        </authorList>
    </citation>
    <scope>NUCLEOTIDE SEQUENCE</scope>
</reference>
<organism evidence="1">
    <name type="scientific">bioreactor metagenome</name>
    <dbReference type="NCBI Taxonomy" id="1076179"/>
    <lineage>
        <taxon>unclassified sequences</taxon>
        <taxon>metagenomes</taxon>
        <taxon>ecological metagenomes</taxon>
    </lineage>
</organism>
<proteinExistence type="predicted"/>
<accession>A0A645GWD7</accession>
<dbReference type="EMBL" id="VSSQ01082333">
    <property type="protein sequence ID" value="MPN30997.1"/>
    <property type="molecule type" value="Genomic_DNA"/>
</dbReference>
<comment type="caution">
    <text evidence="1">The sequence shown here is derived from an EMBL/GenBank/DDBJ whole genome shotgun (WGS) entry which is preliminary data.</text>
</comment>
<dbReference type="AlphaFoldDB" id="A0A645GWD7"/>
<sequence>MPLRPFFVAAFCFFTAMRFFSAAKSGIIKQDQFELRAGAARVVRRLLFDEIQQTVYRGTGGFCGTGAFGTGAVCAVAGHLPARQPAGDVVRPRAKCVCGRRYYECGRQLHRAGKERRVQLRNVGRAAHLTAGV</sequence>
<evidence type="ECO:0000313" key="1">
    <source>
        <dbReference type="EMBL" id="MPN30997.1"/>
    </source>
</evidence>